<feature type="transmembrane region" description="Helical" evidence="9">
    <location>
        <begin position="146"/>
        <end position="179"/>
    </location>
</feature>
<gene>
    <name evidence="10" type="ORF">CTI12_AA538310</name>
</gene>
<dbReference type="Pfam" id="PF01277">
    <property type="entry name" value="Oleosin"/>
    <property type="match status" value="2"/>
</dbReference>
<evidence type="ECO:0000313" key="11">
    <source>
        <dbReference type="Proteomes" id="UP000245207"/>
    </source>
</evidence>
<dbReference type="InterPro" id="IPR000136">
    <property type="entry name" value="Oleosin"/>
</dbReference>
<dbReference type="AlphaFoldDB" id="A0A2U1L2D6"/>
<protein>
    <submittedName>
        <fullName evidence="10">Oleosin 1</fullName>
    </submittedName>
</protein>
<feature type="transmembrane region" description="Helical" evidence="9">
    <location>
        <begin position="113"/>
        <end position="140"/>
    </location>
</feature>
<keyword evidence="7 9" id="KW-1133">Transmembrane helix</keyword>
<evidence type="ECO:0000256" key="8">
    <source>
        <dbReference type="ARBA" id="ARBA00023136"/>
    </source>
</evidence>
<comment type="caution">
    <text evidence="10">The sequence shown here is derived from an EMBL/GenBank/DDBJ whole genome shotgun (WGS) entry which is preliminary data.</text>
</comment>
<dbReference type="GO" id="GO:0019915">
    <property type="term" value="P:lipid storage"/>
    <property type="evidence" value="ECO:0007669"/>
    <property type="project" value="TreeGrafter"/>
</dbReference>
<evidence type="ECO:0000256" key="3">
    <source>
        <dbReference type="ARBA" id="ARBA00004502"/>
    </source>
</evidence>
<proteinExistence type="inferred from homology"/>
<evidence type="ECO:0000256" key="7">
    <source>
        <dbReference type="ARBA" id="ARBA00022989"/>
    </source>
</evidence>
<comment type="function">
    <text evidence="1">May have a structural role to stabilize the lipid body during desiccation of the seed by preventing coalescence of the oil. Probably interacts with both lipid and phospholipid moieties of lipid bodies. May also provide recognition signals for specific lipase anchorage in lipolysis during seedling growth.</text>
</comment>
<keyword evidence="6 9" id="KW-0812">Transmembrane</keyword>
<evidence type="ECO:0000256" key="5">
    <source>
        <dbReference type="ARBA" id="ARBA00022677"/>
    </source>
</evidence>
<keyword evidence="8 9" id="KW-0472">Membrane</keyword>
<evidence type="ECO:0000256" key="2">
    <source>
        <dbReference type="ARBA" id="ARBA00004141"/>
    </source>
</evidence>
<evidence type="ECO:0000256" key="4">
    <source>
        <dbReference type="ARBA" id="ARBA00010858"/>
    </source>
</evidence>
<evidence type="ECO:0000313" key="10">
    <source>
        <dbReference type="EMBL" id="PWA43171.1"/>
    </source>
</evidence>
<dbReference type="STRING" id="35608.A0A2U1L2D6"/>
<dbReference type="EMBL" id="PKPP01011984">
    <property type="protein sequence ID" value="PWA43171.1"/>
    <property type="molecule type" value="Genomic_DNA"/>
</dbReference>
<comment type="subcellular location">
    <subcellularLocation>
        <location evidence="3">Lipid droplet</location>
    </subcellularLocation>
    <subcellularLocation>
        <location evidence="2">Membrane</location>
        <topology evidence="2">Multi-pass membrane protein</topology>
    </subcellularLocation>
</comment>
<dbReference type="GO" id="GO:0048608">
    <property type="term" value="P:reproductive structure development"/>
    <property type="evidence" value="ECO:0007669"/>
    <property type="project" value="UniProtKB-ARBA"/>
</dbReference>
<dbReference type="PANTHER" id="PTHR33203:SF25">
    <property type="entry name" value="OLEOSIN 18.5 KDA"/>
    <property type="match status" value="1"/>
</dbReference>
<evidence type="ECO:0000256" key="6">
    <source>
        <dbReference type="ARBA" id="ARBA00022692"/>
    </source>
</evidence>
<evidence type="ECO:0000256" key="1">
    <source>
        <dbReference type="ARBA" id="ARBA00002582"/>
    </source>
</evidence>
<sequence>MDKGEQITKRVDQSAFMTSNALKEHTKTGGRDQHEVLKKVAKFFMSQMFGGVTTSVLIWLFKYVTGEQPRGADTLDQVSHKLASKAREIRDKGEHMTQDLSSKEVMKKATMTMIGSSLIVLSGFTFVGTVLGLILVTPLFVVFSPVLVSVVITVFVFATGFNISGGLGVAGVTVLVWLYMYVTDKHPIGANSLDQMMHKLGLMGQEMREKSVREIEGVGYTNGVEWDHDQESSVK</sequence>
<organism evidence="10 11">
    <name type="scientific">Artemisia annua</name>
    <name type="common">Sweet wormwood</name>
    <dbReference type="NCBI Taxonomy" id="35608"/>
    <lineage>
        <taxon>Eukaryota</taxon>
        <taxon>Viridiplantae</taxon>
        <taxon>Streptophyta</taxon>
        <taxon>Embryophyta</taxon>
        <taxon>Tracheophyta</taxon>
        <taxon>Spermatophyta</taxon>
        <taxon>Magnoliopsida</taxon>
        <taxon>eudicotyledons</taxon>
        <taxon>Gunneridae</taxon>
        <taxon>Pentapetalae</taxon>
        <taxon>asterids</taxon>
        <taxon>campanulids</taxon>
        <taxon>Asterales</taxon>
        <taxon>Asteraceae</taxon>
        <taxon>Asteroideae</taxon>
        <taxon>Anthemideae</taxon>
        <taxon>Artemisiinae</taxon>
        <taxon>Artemisia</taxon>
    </lineage>
</organism>
<dbReference type="GO" id="GO:0009791">
    <property type="term" value="P:post-embryonic development"/>
    <property type="evidence" value="ECO:0007669"/>
    <property type="project" value="UniProtKB-ARBA"/>
</dbReference>
<dbReference type="GO" id="GO:0016020">
    <property type="term" value="C:membrane"/>
    <property type="evidence" value="ECO:0007669"/>
    <property type="project" value="UniProtKB-SubCell"/>
</dbReference>
<keyword evidence="5" id="KW-0551">Lipid droplet</keyword>
<dbReference type="Proteomes" id="UP000245207">
    <property type="component" value="Unassembled WGS sequence"/>
</dbReference>
<accession>A0A2U1L2D6</accession>
<keyword evidence="11" id="KW-1185">Reference proteome</keyword>
<comment type="similarity">
    <text evidence="4">Belongs to the oleosin family.</text>
</comment>
<dbReference type="GO" id="GO:0012511">
    <property type="term" value="C:monolayer-surrounded lipid storage body"/>
    <property type="evidence" value="ECO:0007669"/>
    <property type="project" value="InterPro"/>
</dbReference>
<reference evidence="10 11" key="1">
    <citation type="journal article" date="2018" name="Mol. Plant">
        <title>The genome of Artemisia annua provides insight into the evolution of Asteraceae family and artemisinin biosynthesis.</title>
        <authorList>
            <person name="Shen Q."/>
            <person name="Zhang L."/>
            <person name="Liao Z."/>
            <person name="Wang S."/>
            <person name="Yan T."/>
            <person name="Shi P."/>
            <person name="Liu M."/>
            <person name="Fu X."/>
            <person name="Pan Q."/>
            <person name="Wang Y."/>
            <person name="Lv Z."/>
            <person name="Lu X."/>
            <person name="Zhang F."/>
            <person name="Jiang W."/>
            <person name="Ma Y."/>
            <person name="Chen M."/>
            <person name="Hao X."/>
            <person name="Li L."/>
            <person name="Tang Y."/>
            <person name="Lv G."/>
            <person name="Zhou Y."/>
            <person name="Sun X."/>
            <person name="Brodelius P.E."/>
            <person name="Rose J.K.C."/>
            <person name="Tang K."/>
        </authorList>
    </citation>
    <scope>NUCLEOTIDE SEQUENCE [LARGE SCALE GENOMIC DNA]</scope>
    <source>
        <strain evidence="11">cv. Huhao1</strain>
        <tissue evidence="10">Leaf</tissue>
    </source>
</reference>
<dbReference type="PANTHER" id="PTHR33203">
    <property type="entry name" value="OLEOSIN"/>
    <property type="match status" value="1"/>
</dbReference>
<name>A0A2U1L2D6_ARTAN</name>
<dbReference type="OrthoDB" id="690239at2759"/>
<evidence type="ECO:0000256" key="9">
    <source>
        <dbReference type="SAM" id="Phobius"/>
    </source>
</evidence>